<sequence length="418" mass="50875">MDNDIDLLDIFDYQYAKYKHKFLHRPVDISHYNKRINQYNILINIPITKMKHYKKEYVAKGGQGTIYFMYVTYKEHIFKISIKFVRLEDYLMKKNNYKNTYYKKWRELDILQKCTKYVKNKITQNLPLNYHSRVYKDSSNKNPYNKLATYNEAADGNMLHWLEKPHNSMEWKSFLFQIWHAVYVLQKKLKLAHNDLRLPNILYFDVKQGGYWKYIMENTAYYVPNEGSVFIIWDFGSAESTMYPTKHDQKYIVTTKLKSNRDLHFIHDLYNRVRILVMLNKYTMDELVDILSKTKEDREIIDKEREINKKRYRQYPHRFEEKFKIAMIYYIIETNRYDELYQNRIDKEIDPDKIYHLPPDDIMKILKDLSENYNCSYKDAITKGVPKECKVIPSPLILINKFLPEFQKEHSTLIEFRI</sequence>
<name>A0A481YZX1_9VIRU</name>
<dbReference type="InterPro" id="IPR000719">
    <property type="entry name" value="Prot_kinase_dom"/>
</dbReference>
<dbReference type="SUPFAM" id="SSF56112">
    <property type="entry name" value="Protein kinase-like (PK-like)"/>
    <property type="match status" value="1"/>
</dbReference>
<reference evidence="2" key="1">
    <citation type="journal article" date="2019" name="MBio">
        <title>Virus Genomes from Deep Sea Sediments Expand the Ocean Megavirome and Support Independent Origins of Viral Gigantism.</title>
        <authorList>
            <person name="Backstrom D."/>
            <person name="Yutin N."/>
            <person name="Jorgensen S.L."/>
            <person name="Dharamshi J."/>
            <person name="Homa F."/>
            <person name="Zaremba-Niedwiedzka K."/>
            <person name="Spang A."/>
            <person name="Wolf Y.I."/>
            <person name="Koonin E.V."/>
            <person name="Ettema T.J."/>
        </authorList>
    </citation>
    <scope>NUCLEOTIDE SEQUENCE</scope>
</reference>
<proteinExistence type="predicted"/>
<protein>
    <recommendedName>
        <fullName evidence="1">Protein kinase domain-containing protein</fullName>
    </recommendedName>
</protein>
<evidence type="ECO:0000313" key="2">
    <source>
        <dbReference type="EMBL" id="QBK88802.1"/>
    </source>
</evidence>
<dbReference type="EMBL" id="MK500399">
    <property type="protein sequence ID" value="QBK88802.1"/>
    <property type="molecule type" value="Genomic_DNA"/>
</dbReference>
<organism evidence="2">
    <name type="scientific">Mimivirus LCMiAC01</name>
    <dbReference type="NCBI Taxonomy" id="2506608"/>
    <lineage>
        <taxon>Viruses</taxon>
        <taxon>Varidnaviria</taxon>
        <taxon>Bamfordvirae</taxon>
        <taxon>Nucleocytoviricota</taxon>
        <taxon>Megaviricetes</taxon>
        <taxon>Imitervirales</taxon>
        <taxon>Mimiviridae</taxon>
        <taxon>Klosneuvirinae</taxon>
    </lineage>
</organism>
<dbReference type="Gene3D" id="1.10.510.10">
    <property type="entry name" value="Transferase(Phosphotransferase) domain 1"/>
    <property type="match status" value="1"/>
</dbReference>
<dbReference type="GO" id="GO:0004672">
    <property type="term" value="F:protein kinase activity"/>
    <property type="evidence" value="ECO:0007669"/>
    <property type="project" value="InterPro"/>
</dbReference>
<dbReference type="GO" id="GO:0005524">
    <property type="term" value="F:ATP binding"/>
    <property type="evidence" value="ECO:0007669"/>
    <property type="project" value="InterPro"/>
</dbReference>
<dbReference type="PROSITE" id="PS50011">
    <property type="entry name" value="PROTEIN_KINASE_DOM"/>
    <property type="match status" value="1"/>
</dbReference>
<evidence type="ECO:0000259" key="1">
    <source>
        <dbReference type="PROSITE" id="PS50011"/>
    </source>
</evidence>
<dbReference type="Gene3D" id="3.30.200.20">
    <property type="entry name" value="Phosphorylase Kinase, domain 1"/>
    <property type="match status" value="1"/>
</dbReference>
<gene>
    <name evidence="2" type="ORF">LCMiAC01_04840</name>
</gene>
<dbReference type="InterPro" id="IPR011009">
    <property type="entry name" value="Kinase-like_dom_sf"/>
</dbReference>
<feature type="domain" description="Protein kinase" evidence="1">
    <location>
        <begin position="52"/>
        <end position="418"/>
    </location>
</feature>
<accession>A0A481YZX1</accession>